<dbReference type="CDD" id="cd08249">
    <property type="entry name" value="enoyl_reductase_like"/>
    <property type="match status" value="1"/>
</dbReference>
<dbReference type="SUPFAM" id="SSF50129">
    <property type="entry name" value="GroES-like"/>
    <property type="match status" value="1"/>
</dbReference>
<dbReference type="InterPro" id="IPR036291">
    <property type="entry name" value="NAD(P)-bd_dom_sf"/>
</dbReference>
<dbReference type="GO" id="GO:0016651">
    <property type="term" value="F:oxidoreductase activity, acting on NAD(P)H"/>
    <property type="evidence" value="ECO:0007669"/>
    <property type="project" value="InterPro"/>
</dbReference>
<reference evidence="4 5" key="1">
    <citation type="submission" date="2015-01" db="EMBL/GenBank/DDBJ databases">
        <title>The Genome Sequence of Capronia semiimmersa CBS27337.</title>
        <authorList>
            <consortium name="The Broad Institute Genomics Platform"/>
            <person name="Cuomo C."/>
            <person name="de Hoog S."/>
            <person name="Gorbushina A."/>
            <person name="Stielow B."/>
            <person name="Teixiera M."/>
            <person name="Abouelleil A."/>
            <person name="Chapman S.B."/>
            <person name="Priest M."/>
            <person name="Young S.K."/>
            <person name="Wortman J."/>
            <person name="Nusbaum C."/>
            <person name="Birren B."/>
        </authorList>
    </citation>
    <scope>NUCLEOTIDE SEQUENCE [LARGE SCALE GENOMIC DNA]</scope>
    <source>
        <strain evidence="4 5">CBS 27337</strain>
    </source>
</reference>
<dbReference type="PANTHER" id="PTHR45348">
    <property type="entry name" value="HYPOTHETICAL OXIDOREDUCTASE (EUROFUNG)"/>
    <property type="match status" value="1"/>
</dbReference>
<feature type="domain" description="Enoyl reductase (ER)" evidence="3">
    <location>
        <begin position="99"/>
        <end position="439"/>
    </location>
</feature>
<dbReference type="Gene3D" id="3.40.50.720">
    <property type="entry name" value="NAD(P)-binding Rossmann-like Domain"/>
    <property type="match status" value="1"/>
</dbReference>
<dbReference type="InterPro" id="IPR020843">
    <property type="entry name" value="ER"/>
</dbReference>
<evidence type="ECO:0000313" key="4">
    <source>
        <dbReference type="EMBL" id="KIW69883.1"/>
    </source>
</evidence>
<dbReference type="PANTHER" id="PTHR45348:SF2">
    <property type="entry name" value="ZINC-TYPE ALCOHOL DEHYDROGENASE-LIKE PROTEIN C2E1P3.01"/>
    <property type="match status" value="1"/>
</dbReference>
<evidence type="ECO:0000256" key="2">
    <source>
        <dbReference type="ARBA" id="ARBA00023002"/>
    </source>
</evidence>
<dbReference type="InterPro" id="IPR013149">
    <property type="entry name" value="ADH-like_C"/>
</dbReference>
<dbReference type="Pfam" id="PF08240">
    <property type="entry name" value="ADH_N"/>
    <property type="match status" value="1"/>
</dbReference>
<evidence type="ECO:0000256" key="1">
    <source>
        <dbReference type="ARBA" id="ARBA00008072"/>
    </source>
</evidence>
<comment type="similarity">
    <text evidence="1">Belongs to the zinc-containing alcohol dehydrogenase family.</text>
</comment>
<gene>
    <name evidence="4" type="ORF">PV04_02202</name>
</gene>
<accession>A0A0D2FNQ4</accession>
<dbReference type="Gene3D" id="3.90.180.10">
    <property type="entry name" value="Medium-chain alcohol dehydrogenases, catalytic domain"/>
    <property type="match status" value="1"/>
</dbReference>
<dbReference type="HOGENOM" id="CLU_026673_16_2_1"/>
<sequence length="443" mass="48405">MEASHVLAMEPRPDECVGGSFSTWRLRSAQQKPQVVANTVEIGARKRRSVEGRQNESRVTTTTAAAAASSSAWEACKTFQDRKQDARPAASRHTALIVTSDFSYRLIDDFLAPRELAPTEVMIRNKAVGLNHIDWKSVEHRFCLPTLPWVTGREMAGVVEQVGARVERVRKGDRVWTSTYYRDRRAGCFQDLVVVPQHTVFPIPSCLDFHTAAALGVAGLTAAMTLWKWLRVPIPTPVPRPRQTTVLASNAPEEERQVMLVWGGSTATGQFAVQLATRAGFEVIAVCSEATAPLVRSLGAAEVVTYTHRTDTQVIDEILHLAGNRLTKAVDLVGSTTTEMVLRVIASSSGRVDEVDFAPLACMSKGTIVPTNVKVHTVEMKQFVLDQTCAIYGERLNQLIEDGLVRIPPISVLKGGLGAVEGGLRRVKEGSLEGRKLVVSLCS</sequence>
<dbReference type="InterPro" id="IPR013154">
    <property type="entry name" value="ADH-like_N"/>
</dbReference>
<dbReference type="InterPro" id="IPR011032">
    <property type="entry name" value="GroES-like_sf"/>
</dbReference>
<dbReference type="Proteomes" id="UP000054266">
    <property type="component" value="Unassembled WGS sequence"/>
</dbReference>
<dbReference type="AlphaFoldDB" id="A0A0D2FNQ4"/>
<proteinExistence type="inferred from homology"/>
<protein>
    <recommendedName>
        <fullName evidence="3">Enoyl reductase (ER) domain-containing protein</fullName>
    </recommendedName>
</protein>
<dbReference type="InterPro" id="IPR047122">
    <property type="entry name" value="Trans-enoyl_RdTase-like"/>
</dbReference>
<keyword evidence="2" id="KW-0560">Oxidoreductase</keyword>
<evidence type="ECO:0000313" key="5">
    <source>
        <dbReference type="Proteomes" id="UP000054266"/>
    </source>
</evidence>
<dbReference type="SMART" id="SM00829">
    <property type="entry name" value="PKS_ER"/>
    <property type="match status" value="1"/>
</dbReference>
<dbReference type="EMBL" id="KN846957">
    <property type="protein sequence ID" value="KIW69883.1"/>
    <property type="molecule type" value="Genomic_DNA"/>
</dbReference>
<keyword evidence="5" id="KW-1185">Reference proteome</keyword>
<dbReference type="SUPFAM" id="SSF51735">
    <property type="entry name" value="NAD(P)-binding Rossmann-fold domains"/>
    <property type="match status" value="1"/>
</dbReference>
<organism evidence="4 5">
    <name type="scientific">Phialophora macrospora</name>
    <dbReference type="NCBI Taxonomy" id="1851006"/>
    <lineage>
        <taxon>Eukaryota</taxon>
        <taxon>Fungi</taxon>
        <taxon>Dikarya</taxon>
        <taxon>Ascomycota</taxon>
        <taxon>Pezizomycotina</taxon>
        <taxon>Eurotiomycetes</taxon>
        <taxon>Chaetothyriomycetidae</taxon>
        <taxon>Chaetothyriales</taxon>
        <taxon>Herpotrichiellaceae</taxon>
        <taxon>Phialophora</taxon>
    </lineage>
</organism>
<dbReference type="Pfam" id="PF00107">
    <property type="entry name" value="ADH_zinc_N"/>
    <property type="match status" value="1"/>
</dbReference>
<dbReference type="STRING" id="5601.A0A0D2FNQ4"/>
<name>A0A0D2FNQ4_9EURO</name>
<evidence type="ECO:0000259" key="3">
    <source>
        <dbReference type="SMART" id="SM00829"/>
    </source>
</evidence>